<comment type="caution">
    <text evidence="5">The sequence shown here is derived from an EMBL/GenBank/DDBJ whole genome shotgun (WGS) entry which is preliminary data.</text>
</comment>
<evidence type="ECO:0000259" key="4">
    <source>
        <dbReference type="Pfam" id="PF01212"/>
    </source>
</evidence>
<dbReference type="InterPro" id="IPR015421">
    <property type="entry name" value="PyrdxlP-dep_Trfase_major"/>
</dbReference>
<dbReference type="InterPro" id="IPR001597">
    <property type="entry name" value="ArAA_b-elim_lyase/Thr_aldolase"/>
</dbReference>
<keyword evidence="3" id="KW-0663">Pyridoxal phosphate</keyword>
<evidence type="ECO:0000256" key="1">
    <source>
        <dbReference type="ARBA" id="ARBA00001933"/>
    </source>
</evidence>
<keyword evidence="5" id="KW-0808">Transferase</keyword>
<dbReference type="Proteomes" id="UP000824175">
    <property type="component" value="Unassembled WGS sequence"/>
</dbReference>
<dbReference type="Pfam" id="PF01212">
    <property type="entry name" value="Beta_elim_lyase"/>
    <property type="match status" value="1"/>
</dbReference>
<dbReference type="PANTHER" id="PTHR48097">
    <property type="entry name" value="L-THREONINE ALDOLASE-RELATED"/>
    <property type="match status" value="1"/>
</dbReference>
<dbReference type="AlphaFoldDB" id="A0A9D1HL81"/>
<dbReference type="Gene3D" id="3.40.640.10">
    <property type="entry name" value="Type I PLP-dependent aspartate aminotransferase-like (Major domain)"/>
    <property type="match status" value="1"/>
</dbReference>
<protein>
    <submittedName>
        <fullName evidence="5">Aminotransferase class V-fold PLP-dependent enzyme</fullName>
    </submittedName>
</protein>
<proteinExistence type="inferred from homology"/>
<evidence type="ECO:0000313" key="5">
    <source>
        <dbReference type="EMBL" id="HIU12483.1"/>
    </source>
</evidence>
<dbReference type="GO" id="GO:0006520">
    <property type="term" value="P:amino acid metabolic process"/>
    <property type="evidence" value="ECO:0007669"/>
    <property type="project" value="InterPro"/>
</dbReference>
<comment type="cofactor">
    <cofactor evidence="1">
        <name>pyridoxal 5'-phosphate</name>
        <dbReference type="ChEBI" id="CHEBI:597326"/>
    </cofactor>
</comment>
<comment type="similarity">
    <text evidence="2">Belongs to the threonine aldolase family.</text>
</comment>
<dbReference type="GO" id="GO:0008483">
    <property type="term" value="F:transaminase activity"/>
    <property type="evidence" value="ECO:0007669"/>
    <property type="project" value="UniProtKB-KW"/>
</dbReference>
<evidence type="ECO:0000256" key="2">
    <source>
        <dbReference type="ARBA" id="ARBA00006966"/>
    </source>
</evidence>
<evidence type="ECO:0000256" key="3">
    <source>
        <dbReference type="ARBA" id="ARBA00022898"/>
    </source>
</evidence>
<accession>A0A9D1HL81</accession>
<dbReference type="Gene3D" id="3.90.1150.10">
    <property type="entry name" value="Aspartate Aminotransferase, domain 1"/>
    <property type="match status" value="1"/>
</dbReference>
<sequence length="347" mass="39176">MEKIYFQSDNTSGVHPQIMEAINKANQDHAMPYGSDAYSLQVQEKFRELSGRDCDVVFVLGGTGGNVLAMDSMLSSYEALICTDVCHIHTTETGAFEKIVSAKIYPTPNRDGKLDLNEVKKVIDEYIGTFHHNQPSVISIAQTTELGTVYTVDEIREICEFAHQYHLKVHMDGARISNALAYLGCSYREMVVDTGVDVVTFGGTKNGMLFGEANVYYDKRCYQRAVYMQKQDLQLISKMRFIPAQFLAFFQDDLYLKMADHANRLITKTLKEGLKDIPGVEVSNTLQSNQAFLVLPEDKVEALDEKFYFAINRDLGDKKEIRLVTSFQTTQAEMDAFVSSLKEIMSH</sequence>
<reference evidence="5" key="1">
    <citation type="submission" date="2020-10" db="EMBL/GenBank/DDBJ databases">
        <authorList>
            <person name="Gilroy R."/>
        </authorList>
    </citation>
    <scope>NUCLEOTIDE SEQUENCE</scope>
    <source>
        <strain evidence="5">CHK195-11698</strain>
    </source>
</reference>
<dbReference type="InterPro" id="IPR015422">
    <property type="entry name" value="PyrdxlP-dep_Trfase_small"/>
</dbReference>
<dbReference type="PANTHER" id="PTHR48097:SF5">
    <property type="entry name" value="LOW SPECIFICITY L-THREONINE ALDOLASE"/>
    <property type="match status" value="1"/>
</dbReference>
<name>A0A9D1HL81_9FIRM</name>
<evidence type="ECO:0000313" key="6">
    <source>
        <dbReference type="Proteomes" id="UP000824175"/>
    </source>
</evidence>
<keyword evidence="5" id="KW-0032">Aminotransferase</keyword>
<dbReference type="InterPro" id="IPR015424">
    <property type="entry name" value="PyrdxlP-dep_Trfase"/>
</dbReference>
<feature type="domain" description="Aromatic amino acid beta-eliminating lyase/threonine aldolase" evidence="4">
    <location>
        <begin position="6"/>
        <end position="285"/>
    </location>
</feature>
<dbReference type="SUPFAM" id="SSF53383">
    <property type="entry name" value="PLP-dependent transferases"/>
    <property type="match status" value="1"/>
</dbReference>
<dbReference type="GO" id="GO:0016829">
    <property type="term" value="F:lyase activity"/>
    <property type="evidence" value="ECO:0007669"/>
    <property type="project" value="InterPro"/>
</dbReference>
<gene>
    <name evidence="5" type="ORF">IAD15_00180</name>
</gene>
<reference evidence="5" key="2">
    <citation type="journal article" date="2021" name="PeerJ">
        <title>Extensive microbial diversity within the chicken gut microbiome revealed by metagenomics and culture.</title>
        <authorList>
            <person name="Gilroy R."/>
            <person name="Ravi A."/>
            <person name="Getino M."/>
            <person name="Pursley I."/>
            <person name="Horton D.L."/>
            <person name="Alikhan N.F."/>
            <person name="Baker D."/>
            <person name="Gharbi K."/>
            <person name="Hall N."/>
            <person name="Watson M."/>
            <person name="Adriaenssens E.M."/>
            <person name="Foster-Nyarko E."/>
            <person name="Jarju S."/>
            <person name="Secka A."/>
            <person name="Antonio M."/>
            <person name="Oren A."/>
            <person name="Chaudhuri R.R."/>
            <person name="La Ragione R."/>
            <person name="Hildebrand F."/>
            <person name="Pallen M.J."/>
        </authorList>
    </citation>
    <scope>NUCLEOTIDE SEQUENCE</scope>
    <source>
        <strain evidence="5">CHK195-11698</strain>
    </source>
</reference>
<organism evidence="5 6">
    <name type="scientific">Candidatus Fimiplasma intestinipullorum</name>
    <dbReference type="NCBI Taxonomy" id="2840825"/>
    <lineage>
        <taxon>Bacteria</taxon>
        <taxon>Bacillati</taxon>
        <taxon>Bacillota</taxon>
        <taxon>Clostridia</taxon>
        <taxon>Eubacteriales</taxon>
        <taxon>Candidatus Fimiplasma</taxon>
    </lineage>
</organism>
<dbReference type="EMBL" id="DVMJ01000001">
    <property type="protein sequence ID" value="HIU12483.1"/>
    <property type="molecule type" value="Genomic_DNA"/>
</dbReference>